<evidence type="ECO:0000256" key="7">
    <source>
        <dbReference type="SAM" id="Phobius"/>
    </source>
</evidence>
<dbReference type="RefSeq" id="WP_135761920.1">
    <property type="nucleotide sequence ID" value="NZ_RQHW01000078.1"/>
</dbReference>
<accession>A0A4R9LWM7</accession>
<evidence type="ECO:0000256" key="6">
    <source>
        <dbReference type="SAM" id="MobiDB-lite"/>
    </source>
</evidence>
<dbReference type="InterPro" id="IPR021159">
    <property type="entry name" value="Sugar-P_transporter_CS"/>
</dbReference>
<dbReference type="PROSITE" id="PS50850">
    <property type="entry name" value="MFS"/>
    <property type="match status" value="1"/>
</dbReference>
<dbReference type="InterPro" id="IPR020846">
    <property type="entry name" value="MFS_dom"/>
</dbReference>
<dbReference type="GO" id="GO:0061513">
    <property type="term" value="F:glucose 6-phosphate:phosphate antiporter activity"/>
    <property type="evidence" value="ECO:0007669"/>
    <property type="project" value="TreeGrafter"/>
</dbReference>
<dbReference type="GO" id="GO:0035435">
    <property type="term" value="P:phosphate ion transmembrane transport"/>
    <property type="evidence" value="ECO:0007669"/>
    <property type="project" value="TreeGrafter"/>
</dbReference>
<dbReference type="Pfam" id="PF07690">
    <property type="entry name" value="MFS_1"/>
    <property type="match status" value="1"/>
</dbReference>
<dbReference type="SUPFAM" id="SSF103473">
    <property type="entry name" value="MFS general substrate transporter"/>
    <property type="match status" value="1"/>
</dbReference>
<keyword evidence="5 7" id="KW-0472">Membrane</keyword>
<evidence type="ECO:0000259" key="8">
    <source>
        <dbReference type="PROSITE" id="PS50850"/>
    </source>
</evidence>
<dbReference type="PIRSF" id="PIRSF002808">
    <property type="entry name" value="Hexose_phosphate_transp"/>
    <property type="match status" value="1"/>
</dbReference>
<dbReference type="OrthoDB" id="9766638at2"/>
<dbReference type="AlphaFoldDB" id="A0A4R9LWM7"/>
<sequence>MLQAISNWFRPAPPIPMKSKEEIQKQYPSYRWRILESTFLGYTTYYLVRNNFAPVSKEIGEALSYSRQDIADILTVTAISYGIGKFLMGALSDRSNPKKFMAVGLALTAILNFAFGFANHYWVHLILWGLNGLVQGMGWPPCGRSLGHWYSVSERGRTFAFWNIAHNIGGGIVGVLAARSAYYFGWQYAFFIPGVIALIGAVYLYLRLVDTPQSEGLPPVEEYNRDYPPKDPEDESSSEDHEKELSMKQLIVENVLLNKYIWLFAIINFFVYIIRYSLIDLGPTYLKEAKGADLKEGGDSTLILEFAAIGSTILMGWVSDKVGGRRGMVSLLCIVPIFFAFLGIIYNPPGRLWLDFLLFGVIGLFIYPPVMLLGVAGLDFTSKKAVGTAAGFIGFIGYLGRAASAKGLSWIVDHHSWNMALFAIAIATILAIFLLAFTWKMKPKG</sequence>
<gene>
    <name evidence="9" type="ORF">EHS15_17690</name>
</gene>
<comment type="similarity">
    <text evidence="2">Belongs to the major facilitator superfamily. Organophosphate:Pi antiporter (OPA) (TC 2.A.1.4) family.</text>
</comment>
<dbReference type="GO" id="GO:0005886">
    <property type="term" value="C:plasma membrane"/>
    <property type="evidence" value="ECO:0007669"/>
    <property type="project" value="TreeGrafter"/>
</dbReference>
<comment type="subcellular location">
    <subcellularLocation>
        <location evidence="1">Endomembrane system</location>
        <topology evidence="1">Multi-pass membrane protein</topology>
    </subcellularLocation>
</comment>
<feature type="compositionally biased region" description="Basic and acidic residues" evidence="6">
    <location>
        <begin position="222"/>
        <end position="231"/>
    </location>
</feature>
<feature type="transmembrane region" description="Helical" evidence="7">
    <location>
        <begin position="385"/>
        <end position="404"/>
    </location>
</feature>
<feature type="transmembrane region" description="Helical" evidence="7">
    <location>
        <begin position="188"/>
        <end position="206"/>
    </location>
</feature>
<reference evidence="9" key="1">
    <citation type="journal article" date="2019" name="PLoS Negl. Trop. Dis.">
        <title>Revisiting the worldwide diversity of Leptospira species in the environment.</title>
        <authorList>
            <person name="Vincent A.T."/>
            <person name="Schiettekatte O."/>
            <person name="Bourhy P."/>
            <person name="Veyrier F.J."/>
            <person name="Picardeau M."/>
        </authorList>
    </citation>
    <scope>NUCLEOTIDE SEQUENCE [LARGE SCALE GENOMIC DNA]</scope>
    <source>
        <strain evidence="9">201300427</strain>
    </source>
</reference>
<evidence type="ECO:0000313" key="10">
    <source>
        <dbReference type="Proteomes" id="UP000298058"/>
    </source>
</evidence>
<dbReference type="InterPro" id="IPR051337">
    <property type="entry name" value="OPA_Antiporter"/>
</dbReference>
<feature type="transmembrane region" description="Helical" evidence="7">
    <location>
        <begin position="100"/>
        <end position="115"/>
    </location>
</feature>
<proteinExistence type="inferred from homology"/>
<organism evidence="9 10">
    <name type="scientific">Leptospira idonii</name>
    <dbReference type="NCBI Taxonomy" id="1193500"/>
    <lineage>
        <taxon>Bacteria</taxon>
        <taxon>Pseudomonadati</taxon>
        <taxon>Spirochaetota</taxon>
        <taxon>Spirochaetia</taxon>
        <taxon>Leptospirales</taxon>
        <taxon>Leptospiraceae</taxon>
        <taxon>Leptospira</taxon>
    </lineage>
</organism>
<evidence type="ECO:0000256" key="4">
    <source>
        <dbReference type="ARBA" id="ARBA00022989"/>
    </source>
</evidence>
<dbReference type="InterPro" id="IPR011701">
    <property type="entry name" value="MFS"/>
</dbReference>
<dbReference type="PANTHER" id="PTHR43826">
    <property type="entry name" value="GLUCOSE-6-PHOSPHATE EXCHANGER SLC37A4"/>
    <property type="match status" value="1"/>
</dbReference>
<dbReference type="PANTHER" id="PTHR43826:SF6">
    <property type="entry name" value="GLYCEROL-3-PHOSPHATE TRANSPORTER"/>
    <property type="match status" value="1"/>
</dbReference>
<comment type="caution">
    <text evidence="9">The sequence shown here is derived from an EMBL/GenBank/DDBJ whole genome shotgun (WGS) entry which is preliminary data.</text>
</comment>
<dbReference type="PROSITE" id="PS00942">
    <property type="entry name" value="GLPT"/>
    <property type="match status" value="1"/>
</dbReference>
<evidence type="ECO:0000313" key="9">
    <source>
        <dbReference type="EMBL" id="TGN17367.1"/>
    </source>
</evidence>
<evidence type="ECO:0000256" key="3">
    <source>
        <dbReference type="ARBA" id="ARBA00022692"/>
    </source>
</evidence>
<dbReference type="GO" id="GO:0012505">
    <property type="term" value="C:endomembrane system"/>
    <property type="evidence" value="ECO:0007669"/>
    <property type="project" value="UniProtKB-SubCell"/>
</dbReference>
<evidence type="ECO:0000256" key="2">
    <source>
        <dbReference type="ARBA" id="ARBA00009598"/>
    </source>
</evidence>
<feature type="transmembrane region" description="Helical" evidence="7">
    <location>
        <begin position="352"/>
        <end position="378"/>
    </location>
</feature>
<feature type="region of interest" description="Disordered" evidence="6">
    <location>
        <begin position="217"/>
        <end position="240"/>
    </location>
</feature>
<name>A0A4R9LWM7_9LEPT</name>
<keyword evidence="3 7" id="KW-0812">Transmembrane</keyword>
<feature type="transmembrane region" description="Helical" evidence="7">
    <location>
        <begin position="160"/>
        <end position="182"/>
    </location>
</feature>
<protein>
    <submittedName>
        <fullName evidence="9">MFS transporter</fullName>
    </submittedName>
</protein>
<keyword evidence="10" id="KW-1185">Reference proteome</keyword>
<feature type="domain" description="Major facilitator superfamily (MFS) profile" evidence="8">
    <location>
        <begin position="34"/>
        <end position="443"/>
    </location>
</feature>
<keyword evidence="4 7" id="KW-1133">Transmembrane helix</keyword>
<feature type="transmembrane region" description="Helical" evidence="7">
    <location>
        <begin position="260"/>
        <end position="278"/>
    </location>
</feature>
<dbReference type="EMBL" id="RQHW01000078">
    <property type="protein sequence ID" value="TGN17367.1"/>
    <property type="molecule type" value="Genomic_DNA"/>
</dbReference>
<dbReference type="Proteomes" id="UP000298058">
    <property type="component" value="Unassembled WGS sequence"/>
</dbReference>
<dbReference type="Gene3D" id="1.20.1250.20">
    <property type="entry name" value="MFS general substrate transporter like domains"/>
    <property type="match status" value="2"/>
</dbReference>
<dbReference type="InterPro" id="IPR000849">
    <property type="entry name" value="Sugar_P_transporter"/>
</dbReference>
<evidence type="ECO:0000256" key="1">
    <source>
        <dbReference type="ARBA" id="ARBA00004127"/>
    </source>
</evidence>
<feature type="transmembrane region" description="Helical" evidence="7">
    <location>
        <begin position="416"/>
        <end position="439"/>
    </location>
</feature>
<evidence type="ECO:0000256" key="5">
    <source>
        <dbReference type="ARBA" id="ARBA00023136"/>
    </source>
</evidence>
<dbReference type="InterPro" id="IPR036259">
    <property type="entry name" value="MFS_trans_sf"/>
</dbReference>
<feature type="transmembrane region" description="Helical" evidence="7">
    <location>
        <begin position="329"/>
        <end position="346"/>
    </location>
</feature>